<accession>A0A078LWK7</accession>
<dbReference type="Proteomes" id="UP000053902">
    <property type="component" value="Unassembled WGS sequence"/>
</dbReference>
<dbReference type="AlphaFoldDB" id="A0A078LWK7"/>
<evidence type="ECO:0000256" key="1">
    <source>
        <dbReference type="SAM" id="SignalP"/>
    </source>
</evidence>
<organism evidence="2 3">
    <name type="scientific">Pseudomonas saudiphocaensis</name>
    <dbReference type="NCBI Taxonomy" id="1499686"/>
    <lineage>
        <taxon>Bacteria</taxon>
        <taxon>Pseudomonadati</taxon>
        <taxon>Pseudomonadota</taxon>
        <taxon>Gammaproteobacteria</taxon>
        <taxon>Pseudomonadales</taxon>
        <taxon>Pseudomonadaceae</taxon>
        <taxon>Pseudomonas</taxon>
    </lineage>
</organism>
<dbReference type="OrthoDB" id="8585936at2"/>
<gene>
    <name evidence="2" type="ORF">BN1079_01560</name>
</gene>
<dbReference type="STRING" id="1499686.BN1079_01560"/>
<dbReference type="Gene3D" id="3.40.190.10">
    <property type="entry name" value="Periplasmic binding protein-like II"/>
    <property type="match status" value="2"/>
</dbReference>
<sequence length="253" mass="28738">MPRFLLVVFLSLLPVLCLAQQPVEVWTYHLTPPFKVNASQGLSQDFVDLLNNDPANAGRFRFQLTELPRKRLDLQLERGSPGVLLWATPQFFTAELTANARWTQALLHDQQSFVSLPDLAFEYDRPRSLKGLILGGVLGYRYEGLEKEIASGAIRRQNVHTDLQNLQKLLSGRIHTLLIAQSTLLYYRQSEKLGDLYISEKPLYQFTRHLLITNNLGKAASDYLDGFLAALPSNPHWQIILNHYGLQSMAAHD</sequence>
<dbReference type="RefSeq" id="WP_037023422.1">
    <property type="nucleotide sequence ID" value="NZ_CCSF01000001.1"/>
</dbReference>
<evidence type="ECO:0000313" key="3">
    <source>
        <dbReference type="Proteomes" id="UP000053902"/>
    </source>
</evidence>
<proteinExistence type="predicted"/>
<feature type="signal peptide" evidence="1">
    <location>
        <begin position="1"/>
        <end position="19"/>
    </location>
</feature>
<name>A0A078LWK7_9PSED</name>
<evidence type="ECO:0000313" key="2">
    <source>
        <dbReference type="EMBL" id="CDZ94246.1"/>
    </source>
</evidence>
<feature type="chain" id="PRO_5001741620" description="PAAT family amino acid ABC transporter substrate-binding protein" evidence="1">
    <location>
        <begin position="20"/>
        <end position="253"/>
    </location>
</feature>
<dbReference type="eggNOG" id="COG0834">
    <property type="taxonomic scope" value="Bacteria"/>
</dbReference>
<protein>
    <recommendedName>
        <fullName evidence="4">PAAT family amino acid ABC transporter substrate-binding protein</fullName>
    </recommendedName>
</protein>
<keyword evidence="1" id="KW-0732">Signal</keyword>
<dbReference type="EMBL" id="CCSF01000001">
    <property type="protein sequence ID" value="CDZ94246.1"/>
    <property type="molecule type" value="Genomic_DNA"/>
</dbReference>
<evidence type="ECO:0008006" key="4">
    <source>
        <dbReference type="Google" id="ProtNLM"/>
    </source>
</evidence>
<dbReference type="SUPFAM" id="SSF53850">
    <property type="entry name" value="Periplasmic binding protein-like II"/>
    <property type="match status" value="1"/>
</dbReference>
<dbReference type="HOGENOM" id="CLU_096099_0_0_6"/>
<reference evidence="2 3" key="1">
    <citation type="submission" date="2014-07" db="EMBL/GenBank/DDBJ databases">
        <authorList>
            <person name="Urmite Genomes Urmite Genomes"/>
        </authorList>
    </citation>
    <scope>NUCLEOTIDE SEQUENCE [LARGE SCALE GENOMIC DNA]</scope>
    <source>
        <strain evidence="2 3">20_BN</strain>
    </source>
</reference>
<keyword evidence="3" id="KW-1185">Reference proteome</keyword>